<protein>
    <submittedName>
        <fullName evidence="1">Uncharacterized protein</fullName>
    </submittedName>
</protein>
<accession>A0ABR0P488</accession>
<comment type="caution">
    <text evidence="1">The sequence shown here is derived from an EMBL/GenBank/DDBJ whole genome shotgun (WGS) entry which is preliminary data.</text>
</comment>
<name>A0ABR0P488_GOSAR</name>
<keyword evidence="2" id="KW-1185">Reference proteome</keyword>
<reference evidence="1 2" key="1">
    <citation type="submission" date="2023-03" db="EMBL/GenBank/DDBJ databases">
        <title>WGS of Gossypium arboreum.</title>
        <authorList>
            <person name="Yu D."/>
        </authorList>
    </citation>
    <scope>NUCLEOTIDE SEQUENCE [LARGE SCALE GENOMIC DNA]</scope>
    <source>
        <tissue evidence="1">Leaf</tissue>
    </source>
</reference>
<organism evidence="1 2">
    <name type="scientific">Gossypium arboreum</name>
    <name type="common">Tree cotton</name>
    <name type="synonym">Gossypium nanking</name>
    <dbReference type="NCBI Taxonomy" id="29729"/>
    <lineage>
        <taxon>Eukaryota</taxon>
        <taxon>Viridiplantae</taxon>
        <taxon>Streptophyta</taxon>
        <taxon>Embryophyta</taxon>
        <taxon>Tracheophyta</taxon>
        <taxon>Spermatophyta</taxon>
        <taxon>Magnoliopsida</taxon>
        <taxon>eudicotyledons</taxon>
        <taxon>Gunneridae</taxon>
        <taxon>Pentapetalae</taxon>
        <taxon>rosids</taxon>
        <taxon>malvids</taxon>
        <taxon>Malvales</taxon>
        <taxon>Malvaceae</taxon>
        <taxon>Malvoideae</taxon>
        <taxon>Gossypium</taxon>
    </lineage>
</organism>
<gene>
    <name evidence="1" type="ORF">PVK06_028162</name>
</gene>
<dbReference type="Proteomes" id="UP001358586">
    <property type="component" value="Chromosome 8"/>
</dbReference>
<proteinExistence type="predicted"/>
<dbReference type="EMBL" id="JARKNE010000008">
    <property type="protein sequence ID" value="KAK5812724.1"/>
    <property type="molecule type" value="Genomic_DNA"/>
</dbReference>
<evidence type="ECO:0000313" key="1">
    <source>
        <dbReference type="EMBL" id="KAK5812724.1"/>
    </source>
</evidence>
<evidence type="ECO:0000313" key="2">
    <source>
        <dbReference type="Proteomes" id="UP001358586"/>
    </source>
</evidence>
<sequence length="81" mass="9223">MTVPPVALQSFNAHRPLYEAYPTLIAPPSMHTVRLLEAINGLSLQVDAKFNALTTHFNDRYNQLDERINELASRFRPSLDD</sequence>